<dbReference type="EMBL" id="BPLR01013499">
    <property type="protein sequence ID" value="GIY61678.1"/>
    <property type="molecule type" value="Genomic_DNA"/>
</dbReference>
<organism evidence="1 2">
    <name type="scientific">Caerostris extrusa</name>
    <name type="common">Bark spider</name>
    <name type="synonym">Caerostris bankana</name>
    <dbReference type="NCBI Taxonomy" id="172846"/>
    <lineage>
        <taxon>Eukaryota</taxon>
        <taxon>Metazoa</taxon>
        <taxon>Ecdysozoa</taxon>
        <taxon>Arthropoda</taxon>
        <taxon>Chelicerata</taxon>
        <taxon>Arachnida</taxon>
        <taxon>Araneae</taxon>
        <taxon>Araneomorphae</taxon>
        <taxon>Entelegynae</taxon>
        <taxon>Araneoidea</taxon>
        <taxon>Araneidae</taxon>
        <taxon>Caerostris</taxon>
    </lineage>
</organism>
<dbReference type="Proteomes" id="UP001054945">
    <property type="component" value="Unassembled WGS sequence"/>
</dbReference>
<evidence type="ECO:0000313" key="2">
    <source>
        <dbReference type="Proteomes" id="UP001054945"/>
    </source>
</evidence>
<name>A0AAV4UVB2_CAEEX</name>
<reference evidence="1 2" key="1">
    <citation type="submission" date="2021-06" db="EMBL/GenBank/DDBJ databases">
        <title>Caerostris extrusa draft genome.</title>
        <authorList>
            <person name="Kono N."/>
            <person name="Arakawa K."/>
        </authorList>
    </citation>
    <scope>NUCLEOTIDE SEQUENCE [LARGE SCALE GENOMIC DNA]</scope>
</reference>
<accession>A0AAV4UVB2</accession>
<gene>
    <name evidence="1" type="ORF">CEXT_39351</name>
</gene>
<protein>
    <submittedName>
        <fullName evidence="1">Uncharacterized protein</fullName>
    </submittedName>
</protein>
<keyword evidence="2" id="KW-1185">Reference proteome</keyword>
<evidence type="ECO:0000313" key="1">
    <source>
        <dbReference type="EMBL" id="GIY61678.1"/>
    </source>
</evidence>
<sequence>MGGVTVDSRVTVATGVKRTPGNSPLVGRLMSTRILKTTPFYLWERERKQNSATLTWTLNFSIRTLKLEFP</sequence>
<proteinExistence type="predicted"/>
<dbReference type="AlphaFoldDB" id="A0AAV4UVB2"/>
<comment type="caution">
    <text evidence="1">The sequence shown here is derived from an EMBL/GenBank/DDBJ whole genome shotgun (WGS) entry which is preliminary data.</text>
</comment>